<keyword evidence="8" id="KW-0479">Metal-binding</keyword>
<evidence type="ECO:0000256" key="15">
    <source>
        <dbReference type="SAM" id="SignalP"/>
    </source>
</evidence>
<gene>
    <name evidence="17" type="primary">POLH_8</name>
    <name evidence="17" type="ORF">Zm00014a_022823</name>
</gene>
<dbReference type="PROSITE" id="PS50173">
    <property type="entry name" value="UMUC"/>
    <property type="match status" value="1"/>
</dbReference>
<dbReference type="Pfam" id="PF00817">
    <property type="entry name" value="IMS"/>
    <property type="match status" value="1"/>
</dbReference>
<evidence type="ECO:0000256" key="2">
    <source>
        <dbReference type="ARBA" id="ARBA00004123"/>
    </source>
</evidence>
<dbReference type="GO" id="GO:0006281">
    <property type="term" value="P:DNA repair"/>
    <property type="evidence" value="ECO:0007669"/>
    <property type="project" value="UniProtKB-KW"/>
</dbReference>
<evidence type="ECO:0000256" key="14">
    <source>
        <dbReference type="ARBA" id="ARBA00023242"/>
    </source>
</evidence>
<dbReference type="ExpressionAtlas" id="A0A3L6DS12">
    <property type="expression patterns" value="baseline"/>
</dbReference>
<dbReference type="InterPro" id="IPR043502">
    <property type="entry name" value="DNA/RNA_pol_sf"/>
</dbReference>
<dbReference type="GO" id="GO:0071897">
    <property type="term" value="P:DNA biosynthetic process"/>
    <property type="evidence" value="ECO:0007669"/>
    <property type="project" value="UniProtKB-ARBA"/>
</dbReference>
<dbReference type="InterPro" id="IPR043128">
    <property type="entry name" value="Rev_trsase/Diguanyl_cyclase"/>
</dbReference>
<keyword evidence="9" id="KW-0227">DNA damage</keyword>
<dbReference type="GO" id="GO:0016020">
    <property type="term" value="C:membrane"/>
    <property type="evidence" value="ECO:0007669"/>
    <property type="project" value="UniProtKB-SubCell"/>
</dbReference>
<dbReference type="SUPFAM" id="SSF56672">
    <property type="entry name" value="DNA/RNA polymerases"/>
    <property type="match status" value="1"/>
</dbReference>
<evidence type="ECO:0000256" key="10">
    <source>
        <dbReference type="ARBA" id="ARBA00022968"/>
    </source>
</evidence>
<evidence type="ECO:0000256" key="6">
    <source>
        <dbReference type="ARBA" id="ARBA00022679"/>
    </source>
</evidence>
<dbReference type="InterPro" id="IPR011042">
    <property type="entry name" value="6-blade_b-propeller_TolB-like"/>
</dbReference>
<evidence type="ECO:0000256" key="3">
    <source>
        <dbReference type="ARBA" id="ARBA00004606"/>
    </source>
</evidence>
<dbReference type="PANTHER" id="PTHR45873:SF1">
    <property type="entry name" value="DNA POLYMERASE ETA"/>
    <property type="match status" value="1"/>
</dbReference>
<dbReference type="InterPro" id="IPR052230">
    <property type="entry name" value="DNA_polymerase_eta"/>
</dbReference>
<dbReference type="AlphaFoldDB" id="A0A3L6DS12"/>
<evidence type="ECO:0000256" key="11">
    <source>
        <dbReference type="ARBA" id="ARBA00022989"/>
    </source>
</evidence>
<keyword evidence="6" id="KW-0808">Transferase</keyword>
<evidence type="ECO:0000256" key="9">
    <source>
        <dbReference type="ARBA" id="ARBA00022763"/>
    </source>
</evidence>
<dbReference type="PANTHER" id="PTHR45873">
    <property type="entry name" value="DNA POLYMERASE ETA"/>
    <property type="match status" value="1"/>
</dbReference>
<dbReference type="GO" id="GO:0006301">
    <property type="term" value="P:DNA damage tolerance"/>
    <property type="evidence" value="ECO:0007669"/>
    <property type="project" value="UniProtKB-ARBA"/>
</dbReference>
<dbReference type="FunFam" id="3.30.70.270:FF:000029">
    <property type="entry name" value="DNA polymerase eta"/>
    <property type="match status" value="1"/>
</dbReference>
<sequence length="768" mass="83330">MGRRSNLATWLLALVVLALALFARPCAAAQIKTTDTRWSFQLPLPSGLRGAESLAFDGKGEGPYAGVSDGRVLKWGGTTVGWTTFAHSVNYRKIPLCTAGVVPSEETESMCGRPLGLQFHTKTGDLYIADAYLGLMRVGPGGGEAEVLATGAGGAPFHFINGLDVDQSTGDVYFTDSSATYPRRFNTEIMMNADATGRLLRYDARTKSVAVLKAGLPYPNGVAVSRDGAHVVVAHTVPCQAFRYFLSGARAGQYDLLADLPGYPDNVRRDGKGGYWVALNQEKQRLDATPATAPVKHLVGVRLNADGAEVEELTAAKGVTLSDVAEMKGKLWLGSVELEISSDTSAFPYTHRRGHRFAIRISCIISETFRLGLPSVRWFVMGDDDTVFFPDNLLTVLNKFDNRQPYYIGSLSESYLQNIYFSYGMAYGGGGFAISRPLAEHLTLKSMRGDEAKRVCSGINLVQVPVARGKADLNLYRSAGAEVVAILASKGKCERASIDEVYLDLTDAAKEMLLQAPPDSPEGIFMEAAKSNILGLPADASEKEKNVRAWLCQSEADYQDKLLPCGAIIVAQLRVRVLEETQFTCSAGIAHNKMLAKLVSGMHKPAQQTVVPSSSVQDLLASLPVKKMKQLGGKLGSSLQDDLGVETIGDLLSFTEEKLQEQYGVNTGHGMVAAFARAAWLKEYHEKVSMTLNILADLSPLFTWNTKQVNTENKESPSRGVVFKYGSGLIIVAIFVLKLTSVKEKSLGLLTQNFVKLFFTMKVETISL</sequence>
<feature type="chain" id="PRO_5018121002" evidence="15">
    <location>
        <begin position="29"/>
        <end position="768"/>
    </location>
</feature>
<dbReference type="InterPro" id="IPR003378">
    <property type="entry name" value="Fringe-like_glycosylTrfase"/>
</dbReference>
<keyword evidence="7" id="KW-0812">Transmembrane</keyword>
<dbReference type="Gene3D" id="1.10.150.20">
    <property type="entry name" value="5' to 3' exonuclease, C-terminal subdomain"/>
    <property type="match status" value="1"/>
</dbReference>
<evidence type="ECO:0000256" key="1">
    <source>
        <dbReference type="ARBA" id="ARBA00004116"/>
    </source>
</evidence>
<dbReference type="Proteomes" id="UP000251960">
    <property type="component" value="Chromosome 8"/>
</dbReference>
<dbReference type="GO" id="GO:0016757">
    <property type="term" value="F:glycosyltransferase activity"/>
    <property type="evidence" value="ECO:0007669"/>
    <property type="project" value="UniProtKB-KW"/>
</dbReference>
<evidence type="ECO:0000256" key="8">
    <source>
        <dbReference type="ARBA" id="ARBA00022723"/>
    </source>
</evidence>
<dbReference type="GO" id="GO:0005773">
    <property type="term" value="C:vacuole"/>
    <property type="evidence" value="ECO:0007669"/>
    <property type="project" value="UniProtKB-SubCell"/>
</dbReference>
<dbReference type="Gene3D" id="3.30.70.270">
    <property type="match status" value="1"/>
</dbReference>
<dbReference type="InterPro" id="IPR018119">
    <property type="entry name" value="Strictosidine_synth_cons-reg"/>
</dbReference>
<evidence type="ECO:0000313" key="18">
    <source>
        <dbReference type="Proteomes" id="UP000251960"/>
    </source>
</evidence>
<feature type="signal peptide" evidence="15">
    <location>
        <begin position="1"/>
        <end position="28"/>
    </location>
</feature>
<dbReference type="EMBL" id="NCVQ01000009">
    <property type="protein sequence ID" value="PWZ10893.1"/>
    <property type="molecule type" value="Genomic_DNA"/>
</dbReference>
<keyword evidence="14" id="KW-0539">Nucleus</keyword>
<evidence type="ECO:0000256" key="4">
    <source>
        <dbReference type="ARBA" id="ARBA00022554"/>
    </source>
</evidence>
<feature type="domain" description="UmuC" evidence="16">
    <location>
        <begin position="482"/>
        <end position="632"/>
    </location>
</feature>
<keyword evidence="15" id="KW-0732">Signal</keyword>
<dbReference type="GO" id="GO:0005634">
    <property type="term" value="C:nucleus"/>
    <property type="evidence" value="ECO:0007669"/>
    <property type="project" value="UniProtKB-SubCell"/>
</dbReference>
<dbReference type="SUPFAM" id="SSF63829">
    <property type="entry name" value="Calcium-dependent phosphotriesterase"/>
    <property type="match status" value="1"/>
</dbReference>
<keyword evidence="12" id="KW-0472">Membrane</keyword>
<keyword evidence="13" id="KW-0234">DNA repair</keyword>
<dbReference type="FunFam" id="1.10.150.20:FF:000014">
    <property type="entry name" value="Polymerase (DNA directed), eta"/>
    <property type="match status" value="1"/>
</dbReference>
<dbReference type="Pfam" id="PF21704">
    <property type="entry name" value="POLH-Rev1_HhH"/>
    <property type="match status" value="1"/>
</dbReference>
<dbReference type="Pfam" id="PF02434">
    <property type="entry name" value="Fringe"/>
    <property type="match status" value="1"/>
</dbReference>
<dbReference type="Gene3D" id="2.120.10.30">
    <property type="entry name" value="TolB, C-terminal domain"/>
    <property type="match status" value="1"/>
</dbReference>
<evidence type="ECO:0000256" key="12">
    <source>
        <dbReference type="ARBA" id="ARBA00023136"/>
    </source>
</evidence>
<proteinExistence type="predicted"/>
<keyword evidence="5" id="KW-0328">Glycosyltransferase</keyword>
<evidence type="ECO:0000259" key="16">
    <source>
        <dbReference type="PROSITE" id="PS50173"/>
    </source>
</evidence>
<dbReference type="FunFam" id="2.120.10.30:FF:000055">
    <property type="entry name" value="Protein STRICTOSIDINE SYNTHASE-LIKE 11"/>
    <property type="match status" value="1"/>
</dbReference>
<comment type="subcellular location">
    <subcellularLocation>
        <location evidence="3">Membrane</location>
        <topology evidence="3">Single-pass type II membrane protein</topology>
    </subcellularLocation>
    <subcellularLocation>
        <location evidence="2">Nucleus</location>
    </subcellularLocation>
    <subcellularLocation>
        <location evidence="1">Vacuole</location>
    </subcellularLocation>
</comment>
<dbReference type="GO" id="GO:0046872">
    <property type="term" value="F:metal ion binding"/>
    <property type="evidence" value="ECO:0007669"/>
    <property type="project" value="UniProtKB-KW"/>
</dbReference>
<keyword evidence="4" id="KW-0926">Vacuole</keyword>
<evidence type="ECO:0000313" key="17">
    <source>
        <dbReference type="EMBL" id="PWZ10893.1"/>
    </source>
</evidence>
<evidence type="ECO:0000256" key="13">
    <source>
        <dbReference type="ARBA" id="ARBA00023204"/>
    </source>
</evidence>
<dbReference type="InterPro" id="IPR001126">
    <property type="entry name" value="UmuC"/>
</dbReference>
<reference evidence="17 18" key="1">
    <citation type="journal article" date="2018" name="Nat. Genet.">
        <title>Extensive intraspecific gene order and gene structural variations between Mo17 and other maize genomes.</title>
        <authorList>
            <person name="Sun S."/>
            <person name="Zhou Y."/>
            <person name="Chen J."/>
            <person name="Shi J."/>
            <person name="Zhao H."/>
            <person name="Zhao H."/>
            <person name="Song W."/>
            <person name="Zhang M."/>
            <person name="Cui Y."/>
            <person name="Dong X."/>
            <person name="Liu H."/>
            <person name="Ma X."/>
            <person name="Jiao Y."/>
            <person name="Wang B."/>
            <person name="Wei X."/>
            <person name="Stein J.C."/>
            <person name="Glaubitz J.C."/>
            <person name="Lu F."/>
            <person name="Yu G."/>
            <person name="Liang C."/>
            <person name="Fengler K."/>
            <person name="Li B."/>
            <person name="Rafalski A."/>
            <person name="Schnable P.S."/>
            <person name="Ware D.H."/>
            <person name="Buckler E.S."/>
            <person name="Lai J."/>
        </authorList>
    </citation>
    <scope>NUCLEOTIDE SEQUENCE [LARGE SCALE GENOMIC DNA]</scope>
    <source>
        <strain evidence="18">cv. Missouri 17</strain>
        <tissue evidence="17">Seedling</tissue>
    </source>
</reference>
<comment type="caution">
    <text evidence="17">The sequence shown here is derived from an EMBL/GenBank/DDBJ whole genome shotgun (WGS) entry which is preliminary data.</text>
</comment>
<organism evidence="17 18">
    <name type="scientific">Zea mays</name>
    <name type="common">Maize</name>
    <dbReference type="NCBI Taxonomy" id="4577"/>
    <lineage>
        <taxon>Eukaryota</taxon>
        <taxon>Viridiplantae</taxon>
        <taxon>Streptophyta</taxon>
        <taxon>Embryophyta</taxon>
        <taxon>Tracheophyta</taxon>
        <taxon>Spermatophyta</taxon>
        <taxon>Magnoliopsida</taxon>
        <taxon>Liliopsida</taxon>
        <taxon>Poales</taxon>
        <taxon>Poaceae</taxon>
        <taxon>PACMAD clade</taxon>
        <taxon>Panicoideae</taxon>
        <taxon>Andropogonodae</taxon>
        <taxon>Andropogoneae</taxon>
        <taxon>Tripsacinae</taxon>
        <taxon>Zea</taxon>
    </lineage>
</organism>
<name>A0A3L6DS12_MAIZE</name>
<evidence type="ECO:0000256" key="5">
    <source>
        <dbReference type="ARBA" id="ARBA00022676"/>
    </source>
</evidence>
<dbReference type="Pfam" id="PF03088">
    <property type="entry name" value="Str_synth"/>
    <property type="match status" value="1"/>
</dbReference>
<keyword evidence="10" id="KW-0735">Signal-anchor</keyword>
<keyword evidence="11" id="KW-1133">Transmembrane helix</keyword>
<accession>A0A3L6DS12</accession>
<protein>
    <submittedName>
        <fullName evidence="17">DNA polymerase eta</fullName>
    </submittedName>
</protein>
<evidence type="ECO:0000256" key="7">
    <source>
        <dbReference type="ARBA" id="ARBA00022692"/>
    </source>
</evidence>